<evidence type="ECO:0008006" key="10">
    <source>
        <dbReference type="Google" id="ProtNLM"/>
    </source>
</evidence>
<reference evidence="8" key="1">
    <citation type="submission" date="2021-04" db="EMBL/GenBank/DDBJ databases">
        <authorList>
            <consortium name="Molecular Ecology Group"/>
        </authorList>
    </citation>
    <scope>NUCLEOTIDE SEQUENCE</scope>
</reference>
<comment type="subcellular location">
    <subcellularLocation>
        <location evidence="1">Cytoplasm</location>
    </subcellularLocation>
</comment>
<keyword evidence="9" id="KW-1185">Reference proteome</keyword>
<dbReference type="InterPro" id="IPR057292">
    <property type="entry name" value="PH_S11IP"/>
</dbReference>
<evidence type="ECO:0000313" key="9">
    <source>
        <dbReference type="Proteomes" id="UP000678393"/>
    </source>
</evidence>
<dbReference type="Pfam" id="PF15904">
    <property type="entry name" value="LIP1"/>
    <property type="match status" value="1"/>
</dbReference>
<feature type="compositionally biased region" description="Basic residues" evidence="5">
    <location>
        <begin position="386"/>
        <end position="397"/>
    </location>
</feature>
<dbReference type="Pfam" id="PF25357">
    <property type="entry name" value="PH_S11IP"/>
    <property type="match status" value="1"/>
</dbReference>
<feature type="region of interest" description="Disordered" evidence="5">
    <location>
        <begin position="483"/>
        <end position="520"/>
    </location>
</feature>
<evidence type="ECO:0000313" key="8">
    <source>
        <dbReference type="EMBL" id="CAG5135854.1"/>
    </source>
</evidence>
<keyword evidence="4" id="KW-0677">Repeat</keyword>
<dbReference type="SUPFAM" id="SSF52058">
    <property type="entry name" value="L domain-like"/>
    <property type="match status" value="1"/>
</dbReference>
<dbReference type="EMBL" id="CAJHNH020008464">
    <property type="protein sequence ID" value="CAG5135854.1"/>
    <property type="molecule type" value="Genomic_DNA"/>
</dbReference>
<name>A0A8S4A3H5_9EUPU</name>
<feature type="region of interest" description="Disordered" evidence="5">
    <location>
        <begin position="701"/>
        <end position="720"/>
    </location>
</feature>
<feature type="region of interest" description="Disordered" evidence="5">
    <location>
        <begin position="375"/>
        <end position="445"/>
    </location>
</feature>
<evidence type="ECO:0000256" key="1">
    <source>
        <dbReference type="ARBA" id="ARBA00004496"/>
    </source>
</evidence>
<feature type="compositionally biased region" description="Basic and acidic residues" evidence="5">
    <location>
        <begin position="507"/>
        <end position="520"/>
    </location>
</feature>
<protein>
    <recommendedName>
        <fullName evidence="10">Serine/threonine-protein kinase 11-interacting protein</fullName>
    </recommendedName>
</protein>
<gene>
    <name evidence="8" type="ORF">CUNI_LOCUS21412</name>
</gene>
<dbReference type="GO" id="GO:0005737">
    <property type="term" value="C:cytoplasm"/>
    <property type="evidence" value="ECO:0007669"/>
    <property type="project" value="UniProtKB-SubCell"/>
</dbReference>
<evidence type="ECO:0000256" key="5">
    <source>
        <dbReference type="SAM" id="MobiDB-lite"/>
    </source>
</evidence>
<feature type="compositionally biased region" description="Polar residues" evidence="5">
    <location>
        <begin position="414"/>
        <end position="433"/>
    </location>
</feature>
<evidence type="ECO:0000259" key="6">
    <source>
        <dbReference type="Pfam" id="PF15904"/>
    </source>
</evidence>
<comment type="caution">
    <text evidence="8">The sequence shown here is derived from an EMBL/GenBank/DDBJ whole genome shotgun (WGS) entry which is preliminary data.</text>
</comment>
<feature type="region of interest" description="Disordered" evidence="5">
    <location>
        <begin position="638"/>
        <end position="657"/>
    </location>
</feature>
<evidence type="ECO:0000256" key="2">
    <source>
        <dbReference type="ARBA" id="ARBA00022490"/>
    </source>
</evidence>
<evidence type="ECO:0000256" key="4">
    <source>
        <dbReference type="ARBA" id="ARBA00022737"/>
    </source>
</evidence>
<organism evidence="8 9">
    <name type="scientific">Candidula unifasciata</name>
    <dbReference type="NCBI Taxonomy" id="100452"/>
    <lineage>
        <taxon>Eukaryota</taxon>
        <taxon>Metazoa</taxon>
        <taxon>Spiralia</taxon>
        <taxon>Lophotrochozoa</taxon>
        <taxon>Mollusca</taxon>
        <taxon>Gastropoda</taxon>
        <taxon>Heterobranchia</taxon>
        <taxon>Euthyneura</taxon>
        <taxon>Panpulmonata</taxon>
        <taxon>Eupulmonata</taxon>
        <taxon>Stylommatophora</taxon>
        <taxon>Helicina</taxon>
        <taxon>Helicoidea</taxon>
        <taxon>Geomitridae</taxon>
        <taxon>Candidula</taxon>
    </lineage>
</organism>
<dbReference type="OrthoDB" id="7451790at2759"/>
<evidence type="ECO:0000256" key="3">
    <source>
        <dbReference type="ARBA" id="ARBA00022614"/>
    </source>
</evidence>
<feature type="compositionally biased region" description="Basic and acidic residues" evidence="5">
    <location>
        <begin position="398"/>
        <end position="413"/>
    </location>
</feature>
<proteinExistence type="predicted"/>
<dbReference type="AlphaFoldDB" id="A0A8S4A3H5"/>
<feature type="compositionally biased region" description="Polar residues" evidence="5">
    <location>
        <begin position="375"/>
        <end position="385"/>
    </location>
</feature>
<keyword evidence="3" id="KW-0433">Leucine-rich repeat</keyword>
<keyword evidence="2" id="KW-0963">Cytoplasm</keyword>
<feature type="domain" description="LKB1 serine/threonine kinase interacting protein 1 N-terminal" evidence="6">
    <location>
        <begin position="24"/>
        <end position="121"/>
    </location>
</feature>
<dbReference type="Proteomes" id="UP000678393">
    <property type="component" value="Unassembled WGS sequence"/>
</dbReference>
<accession>A0A8S4A3H5</accession>
<dbReference type="InterPro" id="IPR031782">
    <property type="entry name" value="LIP1_N"/>
</dbReference>
<feature type="domain" description="Serine/threonine-protein kinase 11-interacting protein PH" evidence="7">
    <location>
        <begin position="724"/>
        <end position="838"/>
    </location>
</feature>
<evidence type="ECO:0000259" key="7">
    <source>
        <dbReference type="Pfam" id="PF25357"/>
    </source>
</evidence>
<dbReference type="Gene3D" id="3.80.10.10">
    <property type="entry name" value="Ribonuclease Inhibitor"/>
    <property type="match status" value="1"/>
</dbReference>
<feature type="compositionally biased region" description="Basic and acidic residues" evidence="5">
    <location>
        <begin position="434"/>
        <end position="445"/>
    </location>
</feature>
<dbReference type="PANTHER" id="PTHR15454:SF69">
    <property type="entry name" value="SERINE_THREONINE-PROTEIN KINASE 11-INTERACTING PROTEIN"/>
    <property type="match status" value="1"/>
</dbReference>
<dbReference type="PANTHER" id="PTHR15454">
    <property type="entry name" value="NISCHARIN RELATED"/>
    <property type="match status" value="1"/>
</dbReference>
<sequence>MTAKAHSSGNSHSGVHPWTQDVGLKKLCTLLRNEGDRVLSGSSAFTLTTEVLTRLNHDCRRHSITESDIAAAEISPGGRSFLPLASRLRAQQAAARVKEEWSGHVQFIKDFMLSTPSLKLIRYSGTLSSPISLHRFGNLTCLQLRKVPIHMVEGLHRLRGVLVSVTVYRSVDKVKDLLEFCGGDMTAAMVWPQLKYVSFMFNSISALDDSLRLLTHVEVLDLSHNSLETCDKFLETLNIEILLLDCVNIGMLLLDWVEVLTALQELDLGENCVSDHSRLNNLASLVRLKQLQLDGNPVFYHKQHRLLTVACLALTAVSLEFELDKKRLTASEISKAAVKRCRASHLSYIREVTARSHTPDSGYYVSASSDIGTENESENSVVTYTSKKKGRRKRLKARHMEISDAEHSEDISSSRDVTPGTTPHPQSLEQQLKASREEAMHTQREVEDLRRHYGSNWLQAIEDRDIFNKKKAALVALTVESSDLENTESDNGGGTKFIIGSKSNSGFDKKSDTRREDDKHSTCWSNRCVDEEVIPTDDDLYLTDTGIRDTHNPIMAAIARLAAGHSSDSTDEGNKSGMGVAAFSSLKTEAENSESEVRHSFIGVITNHSRYVLTNAPSFSEFEASDNIDAEIGSKNDLVTNHKTGENDTRPISPSNVPQMANKFTGNNGSLCSQPAELSSQSEALAPKTVRDLNTSATGKAKIGFDCTPSQTSPPSSPDLVDEEEEEVIEPVFATLSSQANEMIILSLTASFLVEKNIQGKVTEKLQLASLTGMDWRKVTRPLNQSESSADVTRPDDHVKLLRGEAVDMAESFQLDLKFDYVRRNRQSRSYIVDATDGNVILGYLQPFLESREDREKAKIMVPMQCLKCNRTFLKSELIQQRSQLPTSGSSKDIQSLQELLNKTTMLCPKCGSSLIIELQQPPSTDKSTGSAMSTPVGSYASLTGGYMDQVKRPSSLARKKSLDMTTAVRDRTSALITDTRVVHTSMDQKITEKKVSFCV</sequence>
<dbReference type="InterPro" id="IPR032675">
    <property type="entry name" value="LRR_dom_sf"/>
</dbReference>